<dbReference type="Proteomes" id="UP000076502">
    <property type="component" value="Unassembled WGS sequence"/>
</dbReference>
<proteinExistence type="predicted"/>
<dbReference type="AlphaFoldDB" id="A0A154P1R1"/>
<gene>
    <name evidence="1" type="ORF">WN55_05792</name>
</gene>
<keyword evidence="2" id="KW-1185">Reference proteome</keyword>
<sequence length="61" mass="7050">MKIGGWKKILVKISKTEPNRSAGIKLHREEFVCEFSDKVLSTIEEQFLYVEKQKILIAALD</sequence>
<reference evidence="1 2" key="1">
    <citation type="submission" date="2015-07" db="EMBL/GenBank/DDBJ databases">
        <title>The genome of Dufourea novaeangliae.</title>
        <authorList>
            <person name="Pan H."/>
            <person name="Kapheim K."/>
        </authorList>
    </citation>
    <scope>NUCLEOTIDE SEQUENCE [LARGE SCALE GENOMIC DNA]</scope>
    <source>
        <strain evidence="1">0120121106</strain>
        <tissue evidence="1">Whole body</tissue>
    </source>
</reference>
<evidence type="ECO:0000313" key="1">
    <source>
        <dbReference type="EMBL" id="KZC05274.1"/>
    </source>
</evidence>
<accession>A0A154P1R1</accession>
<name>A0A154P1R1_DUFNO</name>
<organism evidence="1 2">
    <name type="scientific">Dufourea novaeangliae</name>
    <name type="common">Sweat bee</name>
    <dbReference type="NCBI Taxonomy" id="178035"/>
    <lineage>
        <taxon>Eukaryota</taxon>
        <taxon>Metazoa</taxon>
        <taxon>Ecdysozoa</taxon>
        <taxon>Arthropoda</taxon>
        <taxon>Hexapoda</taxon>
        <taxon>Insecta</taxon>
        <taxon>Pterygota</taxon>
        <taxon>Neoptera</taxon>
        <taxon>Endopterygota</taxon>
        <taxon>Hymenoptera</taxon>
        <taxon>Apocrita</taxon>
        <taxon>Aculeata</taxon>
        <taxon>Apoidea</taxon>
        <taxon>Anthophila</taxon>
        <taxon>Halictidae</taxon>
        <taxon>Rophitinae</taxon>
        <taxon>Dufourea</taxon>
    </lineage>
</organism>
<protein>
    <submittedName>
        <fullName evidence="1">Uncharacterized protein</fullName>
    </submittedName>
</protein>
<dbReference type="EMBL" id="KQ434787">
    <property type="protein sequence ID" value="KZC05274.1"/>
    <property type="molecule type" value="Genomic_DNA"/>
</dbReference>
<evidence type="ECO:0000313" key="2">
    <source>
        <dbReference type="Proteomes" id="UP000076502"/>
    </source>
</evidence>